<protein>
    <submittedName>
        <fullName evidence="2">Uncharacterized protein</fullName>
    </submittedName>
</protein>
<dbReference type="Proteomes" id="UP001378592">
    <property type="component" value="Unassembled WGS sequence"/>
</dbReference>
<evidence type="ECO:0000256" key="1">
    <source>
        <dbReference type="SAM" id="MobiDB-lite"/>
    </source>
</evidence>
<gene>
    <name evidence="2" type="ORF">R5R35_001100</name>
    <name evidence="3" type="ORF">R5R35_010639</name>
</gene>
<comment type="caution">
    <text evidence="2">The sequence shown here is derived from an EMBL/GenBank/DDBJ whole genome shotgun (WGS) entry which is preliminary data.</text>
</comment>
<dbReference type="PANTHER" id="PTHR33047:SF8">
    <property type="entry name" value="REGULATOR OF RDNA TRANSCRIPTION PROTEIN 15"/>
    <property type="match status" value="1"/>
</dbReference>
<keyword evidence="4" id="KW-1185">Reference proteome</keyword>
<evidence type="ECO:0000313" key="3">
    <source>
        <dbReference type="EMBL" id="KAK7862160.1"/>
    </source>
</evidence>
<feature type="compositionally biased region" description="Gly residues" evidence="1">
    <location>
        <begin position="108"/>
        <end position="118"/>
    </location>
</feature>
<sequence>MIGRADIEESKSDVAMNAWPPQASYPCGNFSDTSCRKLFEPKGSIDRAFAARARTERPGQASFCSFTLREVSVLAELALGHLRYLLTDVPPQSNSRPECVLGSDHAGGLQGGAPGGTTGDSRTDGRDRERAERRARANAHDAPTRAAERRRPKGGGSHALRDTTTLFIARLVQECRAGEAKAAAARLQLHRVSKETMKVVVFQRRRRSVSHLCYTSHVSLQIQTRVKLNRVFFPR</sequence>
<dbReference type="PANTHER" id="PTHR33047">
    <property type="entry name" value="PROTEIN TAR1"/>
    <property type="match status" value="1"/>
</dbReference>
<dbReference type="EMBL" id="JAZDUA010000287">
    <property type="protein sequence ID" value="KAK7862160.1"/>
    <property type="molecule type" value="Genomic_DNA"/>
</dbReference>
<accession>A0AAN9V4F7</accession>
<dbReference type="EMBL" id="JAZDUA010001559">
    <property type="protein sequence ID" value="KAK7788247.1"/>
    <property type="molecule type" value="Genomic_DNA"/>
</dbReference>
<dbReference type="InterPro" id="IPR052997">
    <property type="entry name" value="RRT15-like"/>
</dbReference>
<name>A0AAN9V4F7_9ORTH</name>
<reference evidence="2 4" key="1">
    <citation type="submission" date="2024-03" db="EMBL/GenBank/DDBJ databases">
        <title>The genome assembly and annotation of the cricket Gryllus longicercus Weissman &amp; Gray.</title>
        <authorList>
            <person name="Szrajer S."/>
            <person name="Gray D."/>
            <person name="Ylla G."/>
        </authorList>
    </citation>
    <scope>NUCLEOTIDE SEQUENCE [LARGE SCALE GENOMIC DNA]</scope>
    <source>
        <strain evidence="2">DAG 2021-001</strain>
        <tissue evidence="2">Whole body minus gut</tissue>
    </source>
</reference>
<proteinExistence type="predicted"/>
<feature type="region of interest" description="Disordered" evidence="1">
    <location>
        <begin position="92"/>
        <end position="159"/>
    </location>
</feature>
<dbReference type="AlphaFoldDB" id="A0AAN9V4F7"/>
<evidence type="ECO:0000313" key="4">
    <source>
        <dbReference type="Proteomes" id="UP001378592"/>
    </source>
</evidence>
<organism evidence="2 4">
    <name type="scientific">Gryllus longicercus</name>
    <dbReference type="NCBI Taxonomy" id="2509291"/>
    <lineage>
        <taxon>Eukaryota</taxon>
        <taxon>Metazoa</taxon>
        <taxon>Ecdysozoa</taxon>
        <taxon>Arthropoda</taxon>
        <taxon>Hexapoda</taxon>
        <taxon>Insecta</taxon>
        <taxon>Pterygota</taxon>
        <taxon>Neoptera</taxon>
        <taxon>Polyneoptera</taxon>
        <taxon>Orthoptera</taxon>
        <taxon>Ensifera</taxon>
        <taxon>Gryllidea</taxon>
        <taxon>Grylloidea</taxon>
        <taxon>Gryllidae</taxon>
        <taxon>Gryllinae</taxon>
        <taxon>Gryllus</taxon>
    </lineage>
</organism>
<feature type="compositionally biased region" description="Basic and acidic residues" evidence="1">
    <location>
        <begin position="121"/>
        <end position="149"/>
    </location>
</feature>
<evidence type="ECO:0000313" key="2">
    <source>
        <dbReference type="EMBL" id="KAK7788247.1"/>
    </source>
</evidence>